<evidence type="ECO:0000259" key="5">
    <source>
        <dbReference type="Pfam" id="PF03968"/>
    </source>
</evidence>
<name>A9D6K3_9GAMM</name>
<comment type="caution">
    <text evidence="4">Lacks conserved residue(s) required for the propagation of feature annotation.</text>
</comment>
<dbReference type="Proteomes" id="UP000005839">
    <property type="component" value="Unassembled WGS sequence"/>
</dbReference>
<keyword evidence="1 4" id="KW-0732">Signal</keyword>
<feature type="signal peptide" evidence="4">
    <location>
        <begin position="1"/>
        <end position="18"/>
    </location>
</feature>
<keyword evidence="2 4" id="KW-0472">Membrane</keyword>
<evidence type="ECO:0000256" key="2">
    <source>
        <dbReference type="ARBA" id="ARBA00023136"/>
    </source>
</evidence>
<keyword evidence="8" id="KW-1185">Reference proteome</keyword>
<evidence type="ECO:0000259" key="6">
    <source>
        <dbReference type="Pfam" id="PF04453"/>
    </source>
</evidence>
<dbReference type="InterPro" id="IPR007543">
    <property type="entry name" value="LptD_C"/>
</dbReference>
<keyword evidence="3 4" id="KW-0998">Cell outer membrane</keyword>
<feature type="domain" description="LptD C-terminal" evidence="6">
    <location>
        <begin position="297"/>
        <end position="676"/>
    </location>
</feature>
<feature type="chain" id="PRO_5009007262" description="LPS-assembly protein LptD" evidence="4">
    <location>
        <begin position="19"/>
        <end position="774"/>
    </location>
</feature>
<comment type="subunit">
    <text evidence="4">Component of the lipopolysaccharide transport and assembly complex. Interacts with LptE and LptA.</text>
</comment>
<proteinExistence type="inferred from homology"/>
<comment type="subcellular location">
    <subcellularLocation>
        <location evidence="4">Cell outer membrane</location>
    </subcellularLocation>
</comment>
<evidence type="ECO:0000313" key="8">
    <source>
        <dbReference type="Proteomes" id="UP000005839"/>
    </source>
</evidence>
<dbReference type="InterPro" id="IPR005653">
    <property type="entry name" value="OstA-like_N"/>
</dbReference>
<comment type="function">
    <text evidence="4">Together with LptE, is involved in the assembly of lipopolysaccharide (LPS) at the surface of the outer membrane.</text>
</comment>
<dbReference type="Pfam" id="PF04453">
    <property type="entry name" value="LptD"/>
    <property type="match status" value="1"/>
</dbReference>
<accession>A9D6K3</accession>
<dbReference type="Pfam" id="PF03968">
    <property type="entry name" value="LptD_N"/>
    <property type="match status" value="1"/>
</dbReference>
<reference evidence="7 8" key="1">
    <citation type="submission" date="2007-10" db="EMBL/GenBank/DDBJ databases">
        <authorList>
            <person name="Yayanos A."/>
            <person name="Ferriera S."/>
            <person name="Johnson J."/>
            <person name="Kravitz S."/>
            <person name="Halpern A."/>
            <person name="Remington K."/>
            <person name="Beeson K."/>
            <person name="Tran B."/>
            <person name="Rogers Y.-H."/>
            <person name="Friedman R."/>
            <person name="Venter J.C."/>
        </authorList>
    </citation>
    <scope>NUCLEOTIDE SEQUENCE [LARGE SCALE GENOMIC DNA]</scope>
    <source>
        <strain evidence="7 8">KT99</strain>
    </source>
</reference>
<dbReference type="Gene3D" id="2.60.450.10">
    <property type="entry name" value="Lipopolysaccharide (LPS) transport protein A like domain"/>
    <property type="match status" value="1"/>
</dbReference>
<evidence type="ECO:0000256" key="4">
    <source>
        <dbReference type="HAMAP-Rule" id="MF_01411"/>
    </source>
</evidence>
<evidence type="ECO:0000313" key="7">
    <source>
        <dbReference type="EMBL" id="EDQ01101.1"/>
    </source>
</evidence>
<dbReference type="AlphaFoldDB" id="A9D6K3"/>
<comment type="similarity">
    <text evidence="4">Belongs to the LptD family.</text>
</comment>
<dbReference type="GO" id="GO:0015920">
    <property type="term" value="P:lipopolysaccharide transport"/>
    <property type="evidence" value="ECO:0007669"/>
    <property type="project" value="InterPro"/>
</dbReference>
<dbReference type="HAMAP" id="MF_01411">
    <property type="entry name" value="LPS_assembly_LptD"/>
    <property type="match status" value="1"/>
</dbReference>
<evidence type="ECO:0000256" key="3">
    <source>
        <dbReference type="ARBA" id="ARBA00023237"/>
    </source>
</evidence>
<dbReference type="PANTHER" id="PTHR30189:SF1">
    <property type="entry name" value="LPS-ASSEMBLY PROTEIN LPTD"/>
    <property type="match status" value="1"/>
</dbReference>
<dbReference type="InterPro" id="IPR050218">
    <property type="entry name" value="LptD"/>
</dbReference>
<sequence length="774" mass="88935" precursor="true">MHIRYFLALSLLPQLVLAEETTSAPDASIQCLVEPPVPRMANLDPDASELALQEIHIVSDRSEAQMGKQAKFNGNVSFSQGGRHIAADEVILDQESERLNANGNLVFQDQLFTITADSLVAQMRDNSAILTGAQYWLHGQQIHGDAENLEITPDNNLHLTKTNFTTCPPGDSSWLLEAETIKINSKEEWGELWNAKLKIGGIPVLYIPYMTIPVSDKRKSGFLFPTFSTSTTNGVEVATPYYWNIAPEYDLTFTPHYMSARGLFLKTDFRYLAGDSQQGQINVEYLGKDKMLSNNADRYLYHWQHKGAINENWRVLANFTQVSDNNYFNDMNSDIHSATDNQLSRVGEISYFEKNWDFSARVQDIKVLGEDEIPYQVMPQLNFNYRAPSLWSGLDFDLMSEITNFKHQENEFSTATRLHIEPSISLPIQGPAGSFTSEIKLLQTYYWQDHRGNPQNDELDDRVSRTLPQVRIHGKVNFERFTDYFNENYRQTLEPQFQYLYVSYEDQSNIGIYDTAQLQEDYYGLFRERHFSGLDRIADANQMTLGLTTRLFDQHNVEKFKFSLGQIFYFQDSRVGIKESAMSTQTFTQENTSNSVLAAELSTQLYQDWYMSGAIQYDTKQSENKKSEVTIDFRPGANKLLQLSYRYVPDLLNTNTNESVDIYQAGMRGAWPVSNNLYLVGNWYYDLNESRNIETYAGFQYESCCWAIRLSYHYRIKTNYEDDFNPLVDDRELFETGIYLNFVIKGLGGSGPLGVTGMLDDGLFNYRKPLYLKN</sequence>
<dbReference type="EMBL" id="ABIC01000012">
    <property type="protein sequence ID" value="EDQ01101.1"/>
    <property type="molecule type" value="Genomic_DNA"/>
</dbReference>
<protein>
    <recommendedName>
        <fullName evidence="4">LPS-assembly protein LptD</fullName>
    </recommendedName>
</protein>
<dbReference type="GO" id="GO:0043165">
    <property type="term" value="P:Gram-negative-bacterium-type cell outer membrane assembly"/>
    <property type="evidence" value="ECO:0007669"/>
    <property type="project" value="UniProtKB-UniRule"/>
</dbReference>
<organism evidence="7 8">
    <name type="scientific">Shewanella benthica KT99</name>
    <dbReference type="NCBI Taxonomy" id="314608"/>
    <lineage>
        <taxon>Bacteria</taxon>
        <taxon>Pseudomonadati</taxon>
        <taxon>Pseudomonadota</taxon>
        <taxon>Gammaproteobacteria</taxon>
        <taxon>Alteromonadales</taxon>
        <taxon>Shewanellaceae</taxon>
        <taxon>Shewanella</taxon>
    </lineage>
</organism>
<feature type="domain" description="Organic solvent tolerance-like N-terminal" evidence="5">
    <location>
        <begin position="56"/>
        <end position="188"/>
    </location>
</feature>
<dbReference type="GO" id="GO:0009279">
    <property type="term" value="C:cell outer membrane"/>
    <property type="evidence" value="ECO:0007669"/>
    <property type="project" value="UniProtKB-SubCell"/>
</dbReference>
<gene>
    <name evidence="4" type="primary">lptD</name>
    <name evidence="7" type="ORF">KT99_20381</name>
</gene>
<evidence type="ECO:0000256" key="1">
    <source>
        <dbReference type="ARBA" id="ARBA00022729"/>
    </source>
</evidence>
<dbReference type="InterPro" id="IPR020889">
    <property type="entry name" value="LipoPS_assembly_LptD"/>
</dbReference>
<dbReference type="NCBIfam" id="NF002997">
    <property type="entry name" value="PRK03761.1"/>
    <property type="match status" value="1"/>
</dbReference>
<dbReference type="RefSeq" id="WP_005498626.1">
    <property type="nucleotide sequence ID" value="NZ_ABIC01000012.1"/>
</dbReference>
<dbReference type="PANTHER" id="PTHR30189">
    <property type="entry name" value="LPS-ASSEMBLY PROTEIN"/>
    <property type="match status" value="1"/>
</dbReference>
<comment type="caution">
    <text evidence="7">The sequence shown here is derived from an EMBL/GenBank/DDBJ whole genome shotgun (WGS) entry which is preliminary data.</text>
</comment>
<dbReference type="GO" id="GO:1990351">
    <property type="term" value="C:transporter complex"/>
    <property type="evidence" value="ECO:0007669"/>
    <property type="project" value="TreeGrafter"/>
</dbReference>
<dbReference type="STRING" id="314608.KT99_20381"/>